<evidence type="ECO:0000313" key="2">
    <source>
        <dbReference type="Proteomes" id="UP000019335"/>
    </source>
</evidence>
<reference evidence="1 2" key="1">
    <citation type="journal article" date="2014" name="Mol. Plant">
        <title>Chromosome Scale Genome Assembly and Transcriptome Profiling of Nannochloropsis gaditana in Nitrogen Depletion.</title>
        <authorList>
            <person name="Corteggiani Carpinelli E."/>
            <person name="Telatin A."/>
            <person name="Vitulo N."/>
            <person name="Forcato C."/>
            <person name="D'Angelo M."/>
            <person name="Schiavon R."/>
            <person name="Vezzi A."/>
            <person name="Giacometti G.M."/>
            <person name="Morosinotto T."/>
            <person name="Valle G."/>
        </authorList>
    </citation>
    <scope>NUCLEOTIDE SEQUENCE [LARGE SCALE GENOMIC DNA]</scope>
    <source>
        <strain evidence="1 2">B-31</strain>
    </source>
</reference>
<sequence length="85" mass="10008">MLDLCKRLRQETIIESIRSSFLGLVDPWKQENKTRSNIAPPLSCTLLSYKSEMYFRRDRVIAVIQASILDRRDNTRLLEHGSKRE</sequence>
<organism evidence="1 2">
    <name type="scientific">Nannochloropsis gaditana</name>
    <dbReference type="NCBI Taxonomy" id="72520"/>
    <lineage>
        <taxon>Eukaryota</taxon>
        <taxon>Sar</taxon>
        <taxon>Stramenopiles</taxon>
        <taxon>Ochrophyta</taxon>
        <taxon>Eustigmatophyceae</taxon>
        <taxon>Eustigmatales</taxon>
        <taxon>Monodopsidaceae</taxon>
        <taxon>Nannochloropsis</taxon>
    </lineage>
</organism>
<dbReference type="EMBL" id="AZIL01002879">
    <property type="protein sequence ID" value="EWM20679.1"/>
    <property type="molecule type" value="Genomic_DNA"/>
</dbReference>
<dbReference type="Proteomes" id="UP000019335">
    <property type="component" value="Unassembled WGS sequence"/>
</dbReference>
<keyword evidence="2" id="KW-1185">Reference proteome</keyword>
<gene>
    <name evidence="1" type="ORF">Naga_100704g3</name>
</gene>
<proteinExistence type="predicted"/>
<dbReference type="AlphaFoldDB" id="W7TIB6"/>
<name>W7TIB6_9STRA</name>
<evidence type="ECO:0000313" key="1">
    <source>
        <dbReference type="EMBL" id="EWM20679.1"/>
    </source>
</evidence>
<protein>
    <submittedName>
        <fullName evidence="1">Uncharacterized protein</fullName>
    </submittedName>
</protein>
<accession>W7TIB6</accession>
<comment type="caution">
    <text evidence="1">The sequence shown here is derived from an EMBL/GenBank/DDBJ whole genome shotgun (WGS) entry which is preliminary data.</text>
</comment>